<proteinExistence type="inferred from homology"/>
<dbReference type="GO" id="GO:0007059">
    <property type="term" value="P:chromosome segregation"/>
    <property type="evidence" value="ECO:0007669"/>
    <property type="project" value="TreeGrafter"/>
</dbReference>
<evidence type="ECO:0000256" key="3">
    <source>
        <dbReference type="ARBA" id="ARBA00022618"/>
    </source>
</evidence>
<protein>
    <recommendedName>
        <fullName evidence="10">Kinetochore protein Spc24</fullName>
    </recommendedName>
</protein>
<accession>A0A0W4ZPF4</accession>
<evidence type="ECO:0000256" key="10">
    <source>
        <dbReference type="RuleBase" id="RU368011"/>
    </source>
</evidence>
<evidence type="ECO:0000256" key="5">
    <source>
        <dbReference type="ARBA" id="ARBA00022838"/>
    </source>
</evidence>
<dbReference type="OrthoDB" id="3344830at2759"/>
<evidence type="ECO:0000256" key="4">
    <source>
        <dbReference type="ARBA" id="ARBA00022776"/>
    </source>
</evidence>
<keyword evidence="5 10" id="KW-0995">Kinetochore</keyword>
<dbReference type="InterPro" id="IPR038066">
    <property type="entry name" value="Spc24_Fungi_globular_sf"/>
</dbReference>
<evidence type="ECO:0000313" key="12">
    <source>
        <dbReference type="EMBL" id="KTW30232.1"/>
    </source>
</evidence>
<dbReference type="GO" id="GO:0051301">
    <property type="term" value="P:cell division"/>
    <property type="evidence" value="ECO:0007669"/>
    <property type="project" value="UniProtKB-UniRule"/>
</dbReference>
<dbReference type="GO" id="GO:0005634">
    <property type="term" value="C:nucleus"/>
    <property type="evidence" value="ECO:0007669"/>
    <property type="project" value="UniProtKB-SubCell"/>
</dbReference>
<keyword evidence="4 10" id="KW-0498">Mitosis</keyword>
<keyword evidence="13" id="KW-1185">Reference proteome</keyword>
<sequence length="195" mass="22601">MMIEMPQELIQSTLSGFQIDLDLQCISRILERLATISKNREIKQQNIKTASKNLERQLEISKSSVQASQNSPSRAEHTSIMLAMDRDKFSLAKNINELESSIHTLDTTYSRLKEELEELESEDIMKDSHEITDDSILLRLKIYRTLGIDLHEDEAGNYVKAIIRNKNNNDMHVVNIEPKYSSFFYSNYLWDLIST</sequence>
<dbReference type="InterPro" id="IPR013252">
    <property type="entry name" value="Ndc80_Spc24"/>
</dbReference>
<dbReference type="PANTHER" id="PTHR22142:SF2">
    <property type="entry name" value="KINETOCHORE PROTEIN SPC24"/>
    <property type="match status" value="1"/>
</dbReference>
<dbReference type="CDD" id="cd11565">
    <property type="entry name" value="RWD_Spc24"/>
    <property type="match status" value="1"/>
</dbReference>
<keyword evidence="7 10" id="KW-0539">Nucleus</keyword>
<comment type="similarity">
    <text evidence="1 10">Belongs to the SPC24 family.</text>
</comment>
<dbReference type="GO" id="GO:0008017">
    <property type="term" value="F:microtubule binding"/>
    <property type="evidence" value="ECO:0007669"/>
    <property type="project" value="EnsemblFungi"/>
</dbReference>
<keyword evidence="9 10" id="KW-0137">Centromere</keyword>
<evidence type="ECO:0000256" key="8">
    <source>
        <dbReference type="ARBA" id="ARBA00023306"/>
    </source>
</evidence>
<comment type="caution">
    <text evidence="12">The sequence shown here is derived from an EMBL/GenBank/DDBJ whole genome shotgun (WGS) entry which is preliminary data.</text>
</comment>
<dbReference type="RefSeq" id="XP_018227023.1">
    <property type="nucleotide sequence ID" value="XM_018369315.1"/>
</dbReference>
<dbReference type="GO" id="GO:0031262">
    <property type="term" value="C:Ndc80 complex"/>
    <property type="evidence" value="ECO:0007669"/>
    <property type="project" value="EnsemblFungi"/>
</dbReference>
<evidence type="ECO:0000256" key="6">
    <source>
        <dbReference type="ARBA" id="ARBA00023054"/>
    </source>
</evidence>
<dbReference type="Pfam" id="PF08286">
    <property type="entry name" value="Spc24"/>
    <property type="match status" value="1"/>
</dbReference>
<feature type="coiled-coil region" evidence="11">
    <location>
        <begin position="95"/>
        <end position="122"/>
    </location>
</feature>
<dbReference type="Proteomes" id="UP000054454">
    <property type="component" value="Unassembled WGS sequence"/>
</dbReference>
<comment type="subunit">
    <text evidence="10">Component of the NDC80 complex.</text>
</comment>
<keyword evidence="8 10" id="KW-0131">Cell cycle</keyword>
<name>A0A0W4ZPF4_PNEC8</name>
<comment type="function">
    <text evidence="10">Acts as a component of the essential kinetochore-associated NDC80 complex, which is required for chromosome segregation and spindle checkpoint activity.</text>
</comment>
<dbReference type="PANTHER" id="PTHR22142">
    <property type="match status" value="1"/>
</dbReference>
<reference evidence="13" key="1">
    <citation type="journal article" date="2016" name="Nat. Commun.">
        <title>Genome analysis of three Pneumocystis species reveals adaptation mechanisms to life exclusively in mammalian hosts.</title>
        <authorList>
            <person name="Ma L."/>
            <person name="Chen Z."/>
            <person name="Huang D.W."/>
            <person name="Kutty G."/>
            <person name="Ishihara M."/>
            <person name="Wang H."/>
            <person name="Abouelleil A."/>
            <person name="Bishop L."/>
            <person name="Davey E."/>
            <person name="Deng R."/>
            <person name="Deng X."/>
            <person name="Fan L."/>
            <person name="Fantoni G."/>
            <person name="Fitzgerald M."/>
            <person name="Gogineni E."/>
            <person name="Goldberg J.M."/>
            <person name="Handley G."/>
            <person name="Hu X."/>
            <person name="Huber C."/>
            <person name="Jiao X."/>
            <person name="Jones K."/>
            <person name="Levin J.Z."/>
            <person name="Liu Y."/>
            <person name="Macdonald P."/>
            <person name="Melnikov A."/>
            <person name="Raley C."/>
            <person name="Sassi M."/>
            <person name="Sherman B.T."/>
            <person name="Song X."/>
            <person name="Sykes S."/>
            <person name="Tran B."/>
            <person name="Walsh L."/>
            <person name="Xia Y."/>
            <person name="Yang J."/>
            <person name="Young S."/>
            <person name="Zeng Q."/>
            <person name="Zheng X."/>
            <person name="Stephens R."/>
            <person name="Nusbaum C."/>
            <person name="Birren B.W."/>
            <person name="Azadi P."/>
            <person name="Lempicki R.A."/>
            <person name="Cuomo C.A."/>
            <person name="Kovacs J.A."/>
        </authorList>
    </citation>
    <scope>NUCLEOTIDE SEQUENCE [LARGE SCALE GENOMIC DNA]</scope>
    <source>
        <strain evidence="13">B80</strain>
    </source>
</reference>
<evidence type="ECO:0000256" key="11">
    <source>
        <dbReference type="SAM" id="Coils"/>
    </source>
</evidence>
<evidence type="ECO:0000256" key="7">
    <source>
        <dbReference type="ARBA" id="ARBA00023242"/>
    </source>
</evidence>
<gene>
    <name evidence="12" type="ORF">T552_00710</name>
</gene>
<keyword evidence="6 11" id="KW-0175">Coiled coil</keyword>
<organism evidence="12 13">
    <name type="scientific">Pneumocystis carinii (strain B80)</name>
    <name type="common">Rat pneumocystis pneumonia agent</name>
    <name type="synonym">Pneumocystis carinii f. sp. carinii</name>
    <dbReference type="NCBI Taxonomy" id="1408658"/>
    <lineage>
        <taxon>Eukaryota</taxon>
        <taxon>Fungi</taxon>
        <taxon>Dikarya</taxon>
        <taxon>Ascomycota</taxon>
        <taxon>Taphrinomycotina</taxon>
        <taxon>Pneumocystomycetes</taxon>
        <taxon>Pneumocystaceae</taxon>
        <taxon>Pneumocystis</taxon>
    </lineage>
</organism>
<dbReference type="GeneID" id="28935517"/>
<dbReference type="AlphaFoldDB" id="A0A0W4ZPF4"/>
<dbReference type="SUPFAM" id="SSF143026">
    <property type="entry name" value="Kinetochore globular domain"/>
    <property type="match status" value="1"/>
</dbReference>
<evidence type="ECO:0000256" key="9">
    <source>
        <dbReference type="ARBA" id="ARBA00023328"/>
    </source>
</evidence>
<keyword evidence="2 10" id="KW-0158">Chromosome</keyword>
<dbReference type="Gene3D" id="3.30.160.430">
    <property type="match status" value="1"/>
</dbReference>
<comment type="subcellular location">
    <subcellularLocation>
        <location evidence="10">Nucleus</location>
    </subcellularLocation>
    <subcellularLocation>
        <location evidence="10">Chromosome</location>
        <location evidence="10">Centromere</location>
        <location evidence="10">Kinetochore</location>
    </subcellularLocation>
</comment>
<dbReference type="EMBL" id="LFVZ01000003">
    <property type="protein sequence ID" value="KTW30232.1"/>
    <property type="molecule type" value="Genomic_DNA"/>
</dbReference>
<evidence type="ECO:0000313" key="13">
    <source>
        <dbReference type="Proteomes" id="UP000054454"/>
    </source>
</evidence>
<evidence type="ECO:0000256" key="1">
    <source>
        <dbReference type="ARBA" id="ARBA00007804"/>
    </source>
</evidence>
<dbReference type="VEuPathDB" id="FungiDB:T552_00710"/>
<evidence type="ECO:0000256" key="2">
    <source>
        <dbReference type="ARBA" id="ARBA00022454"/>
    </source>
</evidence>
<keyword evidence="3 10" id="KW-0132">Cell division</keyword>